<keyword evidence="2" id="KW-0418">Kinase</keyword>
<dbReference type="InterPro" id="IPR011712">
    <property type="entry name" value="Sig_transdc_His_kin_sub3_dim/P"/>
</dbReference>
<evidence type="ECO:0000256" key="1">
    <source>
        <dbReference type="ARBA" id="ARBA00022679"/>
    </source>
</evidence>
<dbReference type="InterPro" id="IPR050482">
    <property type="entry name" value="Sensor_HK_TwoCompSys"/>
</dbReference>
<dbReference type="GO" id="GO:0000155">
    <property type="term" value="F:phosphorelay sensor kinase activity"/>
    <property type="evidence" value="ECO:0007669"/>
    <property type="project" value="InterPro"/>
</dbReference>
<evidence type="ECO:0000256" key="2">
    <source>
        <dbReference type="ARBA" id="ARBA00022777"/>
    </source>
</evidence>
<name>A0A0P6XLX2_9CHLR</name>
<dbReference type="Gene3D" id="1.20.5.1930">
    <property type="match status" value="1"/>
</dbReference>
<dbReference type="Gene3D" id="3.30.565.10">
    <property type="entry name" value="Histidine kinase-like ATPase, C-terminal domain"/>
    <property type="match status" value="1"/>
</dbReference>
<organism evidence="5 6">
    <name type="scientific">Thermanaerothrix daxensis</name>
    <dbReference type="NCBI Taxonomy" id="869279"/>
    <lineage>
        <taxon>Bacteria</taxon>
        <taxon>Bacillati</taxon>
        <taxon>Chloroflexota</taxon>
        <taxon>Anaerolineae</taxon>
        <taxon>Anaerolineales</taxon>
        <taxon>Anaerolineaceae</taxon>
        <taxon>Thermanaerothrix</taxon>
    </lineage>
</organism>
<keyword evidence="1" id="KW-0808">Transferase</keyword>
<dbReference type="Pfam" id="PF02518">
    <property type="entry name" value="HATPase_c"/>
    <property type="match status" value="1"/>
</dbReference>
<protein>
    <recommendedName>
        <fullName evidence="4">Histidine kinase/HSP90-like ATPase domain-containing protein</fullName>
    </recommendedName>
</protein>
<dbReference type="STRING" id="869279.SE15_04875"/>
<dbReference type="InterPro" id="IPR036890">
    <property type="entry name" value="HATPase_C_sf"/>
</dbReference>
<dbReference type="Pfam" id="PF07730">
    <property type="entry name" value="HisKA_3"/>
    <property type="match status" value="1"/>
</dbReference>
<evidence type="ECO:0000313" key="6">
    <source>
        <dbReference type="Proteomes" id="UP000050544"/>
    </source>
</evidence>
<sequence length="565" mass="63742">MAVAWLIGGIGLCVLGVWGRWPRKREKEVWESVEGAKDVALEGIGDNVLWQDLSDLLDTNDEEGLIRKALEKAVAFSGASGATFIPLDEWNQPLRVYAAGEETMVASEGWEKSLAQPKVRLSCKQCQVYRAVVGQGCSLFQGGISEAKVVECLPLKYRGRTVVVVNFFSTQPDFRLGEEIRHALENFFSVILVGLELYRLKGRETAIYSQVLGSRVRHPDLDSTLRPLVWRLMRVSGCEGAALYLPKNEIRMLPTFLTVGHFPLTEPEGAREVWSRVLRAAQAWPERPQYIPLEPDGTQGWVFRLVSSQSGDLGVLMLYGPDSSLQGEAALERLGLLLDALVYVIETEQMNFDLAYRAVMQERLRLAREIHDGLAQTLAYLKLNAAQMIQLLNQEKHARLETLLHQHYQALSEIYLETRQVMDNLRFSPQEDMNAWIRQVAANVAEGADLQIECILPEKAPDLPLEVQAQILRIIQEALNNIRKHAHASRAWISLSSWNRDWVLEIGDNGVGFSPEDVPQFSQHGLRGMRERAELIGAEFQVISRPYQGTIIRLQVPFRIEESLV</sequence>
<dbReference type="SMART" id="SM00387">
    <property type="entry name" value="HATPase_c"/>
    <property type="match status" value="1"/>
</dbReference>
<reference evidence="5 6" key="1">
    <citation type="submission" date="2015-07" db="EMBL/GenBank/DDBJ databases">
        <title>Whole genome sequence of Thermanaerothrix daxensis DSM 23592.</title>
        <authorList>
            <person name="Hemp J."/>
            <person name="Ward L.M."/>
            <person name="Pace L.A."/>
            <person name="Fischer W.W."/>
        </authorList>
    </citation>
    <scope>NUCLEOTIDE SEQUENCE [LARGE SCALE GENOMIC DNA]</scope>
    <source>
        <strain evidence="5 6">GNS-1</strain>
    </source>
</reference>
<dbReference type="GO" id="GO:0016020">
    <property type="term" value="C:membrane"/>
    <property type="evidence" value="ECO:0007669"/>
    <property type="project" value="InterPro"/>
</dbReference>
<keyword evidence="3" id="KW-0902">Two-component regulatory system</keyword>
<feature type="domain" description="Histidine kinase/HSP90-like ATPase" evidence="4">
    <location>
        <begin position="466"/>
        <end position="560"/>
    </location>
</feature>
<proteinExistence type="predicted"/>
<dbReference type="PANTHER" id="PTHR24421">
    <property type="entry name" value="NITRATE/NITRITE SENSOR PROTEIN NARX-RELATED"/>
    <property type="match status" value="1"/>
</dbReference>
<accession>A0A0P6XLX2</accession>
<dbReference type="InterPro" id="IPR003594">
    <property type="entry name" value="HATPase_dom"/>
</dbReference>
<comment type="caution">
    <text evidence="5">The sequence shown here is derived from an EMBL/GenBank/DDBJ whole genome shotgun (WGS) entry which is preliminary data.</text>
</comment>
<dbReference type="Proteomes" id="UP000050544">
    <property type="component" value="Unassembled WGS sequence"/>
</dbReference>
<evidence type="ECO:0000256" key="3">
    <source>
        <dbReference type="ARBA" id="ARBA00023012"/>
    </source>
</evidence>
<dbReference type="SUPFAM" id="SSF55781">
    <property type="entry name" value="GAF domain-like"/>
    <property type="match status" value="1"/>
</dbReference>
<dbReference type="AlphaFoldDB" id="A0A0P6XLX2"/>
<dbReference type="CDD" id="cd16917">
    <property type="entry name" value="HATPase_UhpB-NarQ-NarX-like"/>
    <property type="match status" value="1"/>
</dbReference>
<gene>
    <name evidence="5" type="ORF">SE15_04875</name>
</gene>
<evidence type="ECO:0000259" key="4">
    <source>
        <dbReference type="SMART" id="SM00387"/>
    </source>
</evidence>
<evidence type="ECO:0000313" key="5">
    <source>
        <dbReference type="EMBL" id="KPL84443.1"/>
    </source>
</evidence>
<keyword evidence="6" id="KW-1185">Reference proteome</keyword>
<dbReference type="GO" id="GO:0046983">
    <property type="term" value="F:protein dimerization activity"/>
    <property type="evidence" value="ECO:0007669"/>
    <property type="project" value="InterPro"/>
</dbReference>
<dbReference type="SUPFAM" id="SSF55874">
    <property type="entry name" value="ATPase domain of HSP90 chaperone/DNA topoisomerase II/histidine kinase"/>
    <property type="match status" value="1"/>
</dbReference>
<dbReference type="EMBL" id="LGKO01000002">
    <property type="protein sequence ID" value="KPL84443.1"/>
    <property type="molecule type" value="Genomic_DNA"/>
</dbReference>